<dbReference type="InterPro" id="IPR054767">
    <property type="entry name" value="Cas10-Cmr2_palm2"/>
</dbReference>
<organism evidence="4 5">
    <name type="scientific">Pokkaliibacter plantistimulans</name>
    <dbReference type="NCBI Taxonomy" id="1635171"/>
    <lineage>
        <taxon>Bacteria</taxon>
        <taxon>Pseudomonadati</taxon>
        <taxon>Pseudomonadota</taxon>
        <taxon>Gammaproteobacteria</taxon>
        <taxon>Oceanospirillales</taxon>
        <taxon>Balneatrichaceae</taxon>
        <taxon>Pokkaliibacter</taxon>
    </lineage>
</organism>
<dbReference type="Gene3D" id="3.30.70.2220">
    <property type="entry name" value="CRISPR-Cas system, Cmr2 subunit, D1 domain, cysteine cluster"/>
    <property type="match status" value="1"/>
</dbReference>
<evidence type="ECO:0000313" key="4">
    <source>
        <dbReference type="EMBL" id="PXF31853.1"/>
    </source>
</evidence>
<sequence>MDSKYFYFTLGPVQGFVSQARRTRDFWAGSFLLSWLSGVAMAEIHRQGGKVTFPIPAESYLDWVTQGKGVGEPPRQGSIPNRFKAMAAKVPQGFDGTLLESTVREAWVALAELVWSADRLAELDNKGDSRRIWDRQQRHFWEISWAITEDEAATDLLDRRKNWRSHVPEPEAGVKCMMMDGWQELSGAERPGQKTRDGKDSPLARFWRNLRDDGPKAIATDLREGEHLCAMAYVKRRFVRYFHELDVTLQSGLTLKGWKLEPGMPSVAYMAATHWLETLAKVVAEPDLQDLYNTAIRVNDSHDEWHTDIACLKKAAAGKSADVRKLLALDGNLFFEHVQSNPKAYGYGEVRMKEFAEVFKRLKRDYPELRSAPLSPYYAILLMDGDSLGVQMSDQKKQEPISEALNAFTAGAPKVVAEHNGQLIYAGGDDVLAILPMEDAMTCAVAVRALYNQSFAAKACTVKTSISAAVVFAHVRLPLTQVLTDAHALLDDVAKDQTGRDAIAVRAWNPAGVLLEWSQPWDIALTDGELVLSQLVDQFRALESDNPRFSNKFLFRVRELFDVLNPVSKSNTPEIAQATGKANVTVKRKGQSDAPVLTYEERADLLAVELWHSAENRQWPISDAKAYIEPLLKQCSPVTRKAGVPVSQWDVSPVLNADGALLMRFLANKGVE</sequence>
<dbReference type="InterPro" id="IPR013407">
    <property type="entry name" value="CRISPR-assoc_prot_Cmr2"/>
</dbReference>
<reference evidence="4 5" key="1">
    <citation type="submission" date="2015-03" db="EMBL/GenBank/DDBJ databases">
        <authorList>
            <person name="Krishnan R."/>
            <person name="Midha S."/>
            <person name="Patil P.B."/>
            <person name="Rameshkumar N."/>
        </authorList>
    </citation>
    <scope>NUCLEOTIDE SEQUENCE [LARGE SCALE GENOMIC DNA]</scope>
    <source>
        <strain evidence="4 5">L1E11</strain>
    </source>
</reference>
<feature type="domain" description="GGDEF" evidence="3">
    <location>
        <begin position="376"/>
        <end position="508"/>
    </location>
</feature>
<gene>
    <name evidence="4" type="ORF">WH50_07685</name>
</gene>
<keyword evidence="1" id="KW-0547">Nucleotide-binding</keyword>
<evidence type="ECO:0000313" key="5">
    <source>
        <dbReference type="Proteomes" id="UP000248090"/>
    </source>
</evidence>
<dbReference type="Pfam" id="PF12469">
    <property type="entry name" value="Cmr2_N"/>
    <property type="match status" value="1"/>
</dbReference>
<dbReference type="InterPro" id="IPR000160">
    <property type="entry name" value="GGDEF_dom"/>
</dbReference>
<proteinExistence type="predicted"/>
<dbReference type="PROSITE" id="PS50887">
    <property type="entry name" value="GGDEF"/>
    <property type="match status" value="1"/>
</dbReference>
<dbReference type="Proteomes" id="UP000248090">
    <property type="component" value="Unassembled WGS sequence"/>
</dbReference>
<protein>
    <recommendedName>
        <fullName evidence="3">GGDEF domain-containing protein</fullName>
    </recommendedName>
</protein>
<accession>A0ABX5M293</accession>
<dbReference type="EMBL" id="LAPT01000031">
    <property type="protein sequence ID" value="PXF31853.1"/>
    <property type="molecule type" value="Genomic_DNA"/>
</dbReference>
<dbReference type="InterPro" id="IPR043128">
    <property type="entry name" value="Rev_trsase/Diguanyl_cyclase"/>
</dbReference>
<comment type="caution">
    <text evidence="4">The sequence shown here is derived from an EMBL/GenBank/DDBJ whole genome shotgun (WGS) entry which is preliminary data.</text>
</comment>
<keyword evidence="2" id="KW-0051">Antiviral defense</keyword>
<dbReference type="RefSeq" id="WP_110186801.1">
    <property type="nucleotide sequence ID" value="NZ_CP177354.1"/>
</dbReference>
<dbReference type="InterPro" id="IPR038242">
    <property type="entry name" value="Cmr2_N"/>
</dbReference>
<dbReference type="NCBIfam" id="TIGR02577">
    <property type="entry name" value="cas_TM1794_Cmr2"/>
    <property type="match status" value="1"/>
</dbReference>
<dbReference type="Pfam" id="PF22335">
    <property type="entry name" value="Cas10-Cmr2_palm2"/>
    <property type="match status" value="1"/>
</dbReference>
<name>A0ABX5M293_9GAMM</name>
<evidence type="ECO:0000256" key="1">
    <source>
        <dbReference type="ARBA" id="ARBA00022741"/>
    </source>
</evidence>
<dbReference type="Gene3D" id="3.30.70.270">
    <property type="match status" value="1"/>
</dbReference>
<evidence type="ECO:0000259" key="3">
    <source>
        <dbReference type="PROSITE" id="PS50887"/>
    </source>
</evidence>
<keyword evidence="5" id="KW-1185">Reference proteome</keyword>
<evidence type="ECO:0000256" key="2">
    <source>
        <dbReference type="ARBA" id="ARBA00023118"/>
    </source>
</evidence>
<dbReference type="InterPro" id="IPR024615">
    <property type="entry name" value="CRISPR-assoc_Cmr2_N"/>
</dbReference>